<proteinExistence type="predicted"/>
<comment type="caution">
    <text evidence="1">The sequence shown here is derived from an EMBL/GenBank/DDBJ whole genome shotgun (WGS) entry which is preliminary data.</text>
</comment>
<gene>
    <name evidence="1" type="ORF">ENU30_05330</name>
</gene>
<protein>
    <recommendedName>
        <fullName evidence="2">IS1 family transposase</fullName>
    </recommendedName>
</protein>
<dbReference type="EMBL" id="DTBZ01000099">
    <property type="protein sequence ID" value="HGQ18377.1"/>
    <property type="molecule type" value="Genomic_DNA"/>
</dbReference>
<reference evidence="1" key="1">
    <citation type="journal article" date="2020" name="mSystems">
        <title>Genome- and Community-Level Interaction Insights into Carbon Utilization and Element Cycling Functions of Hydrothermarchaeota in Hydrothermal Sediment.</title>
        <authorList>
            <person name="Zhou Z."/>
            <person name="Liu Y."/>
            <person name="Xu W."/>
            <person name="Pan J."/>
            <person name="Luo Z.H."/>
            <person name="Li M."/>
        </authorList>
    </citation>
    <scope>NUCLEOTIDE SEQUENCE [LARGE SCALE GENOMIC DNA]</scope>
    <source>
        <strain evidence="1">SpSt-657</strain>
    </source>
</reference>
<evidence type="ECO:0000313" key="1">
    <source>
        <dbReference type="EMBL" id="HGQ18377.1"/>
    </source>
</evidence>
<evidence type="ECO:0008006" key="2">
    <source>
        <dbReference type="Google" id="ProtNLM"/>
    </source>
</evidence>
<sequence length="65" mass="7955">MVKCPYCGSDGKHKLLKVWRYKWWDSHLYECTNCGGRFRYHVDPSGQRKSFIIRLTRRKAMRFAW</sequence>
<accession>A0A7J3JRN4</accession>
<dbReference type="AlphaFoldDB" id="A0A7J3JRN4"/>
<organism evidence="1">
    <name type="scientific">Ignisphaera aggregans</name>
    <dbReference type="NCBI Taxonomy" id="334771"/>
    <lineage>
        <taxon>Archaea</taxon>
        <taxon>Thermoproteota</taxon>
        <taxon>Thermoprotei</taxon>
        <taxon>Desulfurococcales</taxon>
        <taxon>Desulfurococcaceae</taxon>
        <taxon>Ignisphaera</taxon>
    </lineage>
</organism>
<name>A0A7J3JRN4_9CREN</name>